<dbReference type="STRING" id="1195236.CTER_2183"/>
<dbReference type="GO" id="GO:0016874">
    <property type="term" value="F:ligase activity"/>
    <property type="evidence" value="ECO:0007669"/>
    <property type="project" value="UniProtKB-KW"/>
</dbReference>
<comment type="function">
    <text evidence="2">Hydrolyzes RNA 2',3'-cyclic phosphodiester to an RNA 2'-phosphomonoester.</text>
</comment>
<feature type="domain" description="Phosphoesterase HXTX" evidence="3">
    <location>
        <begin position="9"/>
        <end position="90"/>
    </location>
</feature>
<dbReference type="EC" id="3.1.4.58" evidence="2"/>
<protein>
    <recommendedName>
        <fullName evidence="2">RNA 2',3'-cyclic phosphodiesterase</fullName>
        <shortName evidence="2">RNA 2',3'-CPDase</shortName>
        <ecNumber evidence="2">3.1.4.58</ecNumber>
    </recommendedName>
</protein>
<dbReference type="InterPro" id="IPR014051">
    <property type="entry name" value="Phosphoesterase_HXTX"/>
</dbReference>
<dbReference type="GO" id="GO:0008664">
    <property type="term" value="F:RNA 2',3'-cyclic 3'-phosphodiesterase activity"/>
    <property type="evidence" value="ECO:0007669"/>
    <property type="project" value="UniProtKB-EC"/>
</dbReference>
<proteinExistence type="inferred from homology"/>
<accession>S0FNJ7</accession>
<dbReference type="AlphaFoldDB" id="S0FNJ7"/>
<name>S0FNJ7_RUMCE</name>
<evidence type="ECO:0000313" key="5">
    <source>
        <dbReference type="Proteomes" id="UP000014155"/>
    </source>
</evidence>
<dbReference type="eggNOG" id="COG1514">
    <property type="taxonomic scope" value="Bacteria"/>
</dbReference>
<gene>
    <name evidence="4" type="ORF">CTER_2183</name>
</gene>
<evidence type="ECO:0000313" key="4">
    <source>
        <dbReference type="EMBL" id="EMS71926.1"/>
    </source>
</evidence>
<keyword evidence="1 2" id="KW-0378">Hydrolase</keyword>
<dbReference type="PANTHER" id="PTHR35561">
    <property type="entry name" value="RNA 2',3'-CYCLIC PHOSPHODIESTERASE"/>
    <property type="match status" value="1"/>
</dbReference>
<feature type="active site" description="Proton donor" evidence="2">
    <location>
        <position position="40"/>
    </location>
</feature>
<dbReference type="HAMAP" id="MF_01940">
    <property type="entry name" value="RNA_CPDase"/>
    <property type="match status" value="1"/>
</dbReference>
<evidence type="ECO:0000256" key="2">
    <source>
        <dbReference type="HAMAP-Rule" id="MF_01940"/>
    </source>
</evidence>
<comment type="catalytic activity">
    <reaction evidence="2">
        <text>a 3'-end 2',3'-cyclophospho-ribonucleotide-RNA + H2O = a 3'-end 2'-phospho-ribonucleotide-RNA + H(+)</text>
        <dbReference type="Rhea" id="RHEA:11828"/>
        <dbReference type="Rhea" id="RHEA-COMP:10464"/>
        <dbReference type="Rhea" id="RHEA-COMP:17353"/>
        <dbReference type="ChEBI" id="CHEBI:15377"/>
        <dbReference type="ChEBI" id="CHEBI:15378"/>
        <dbReference type="ChEBI" id="CHEBI:83064"/>
        <dbReference type="ChEBI" id="CHEBI:173113"/>
        <dbReference type="EC" id="3.1.4.58"/>
    </reaction>
</comment>
<feature type="active site" description="Proton acceptor" evidence="2">
    <location>
        <position position="125"/>
    </location>
</feature>
<keyword evidence="4" id="KW-0436">Ligase</keyword>
<dbReference type="InterPro" id="IPR009097">
    <property type="entry name" value="Cyclic_Pdiesterase"/>
</dbReference>
<dbReference type="EMBL" id="AORV01000032">
    <property type="protein sequence ID" value="EMS71926.1"/>
    <property type="molecule type" value="Genomic_DNA"/>
</dbReference>
<dbReference type="GO" id="GO:0004113">
    <property type="term" value="F:2',3'-cyclic-nucleotide 3'-phosphodiesterase activity"/>
    <property type="evidence" value="ECO:0007669"/>
    <property type="project" value="InterPro"/>
</dbReference>
<sequence length="181" mass="20655">MRVFFAIEFEEEIKERLYSLQQEIKKYCSGGNFSHKENFHLTLRFIGEQNPGQVEKLRRALRTAAAGTPCFQLQIDRLGAFSKGNKKIIWTGLEENSELQKLYCRLEAVLEREGYPGEGRSYSPHITLVRETRPAENAPGIDKIQFDKSAVKVSSISLMESKRVNDMLTYTAIDKAGLQGY</sequence>
<evidence type="ECO:0000256" key="1">
    <source>
        <dbReference type="ARBA" id="ARBA00022801"/>
    </source>
</evidence>
<comment type="similarity">
    <text evidence="2">Belongs to the 2H phosphoesterase superfamily. ThpR family.</text>
</comment>
<dbReference type="InterPro" id="IPR004175">
    <property type="entry name" value="RNA_CPDase"/>
</dbReference>
<evidence type="ECO:0000259" key="3">
    <source>
        <dbReference type="Pfam" id="PF02834"/>
    </source>
</evidence>
<comment type="caution">
    <text evidence="4">The sequence shown here is derived from an EMBL/GenBank/DDBJ whole genome shotgun (WGS) entry which is preliminary data.</text>
</comment>
<dbReference type="Gene3D" id="3.90.1140.10">
    <property type="entry name" value="Cyclic phosphodiesterase"/>
    <property type="match status" value="1"/>
</dbReference>
<organism evidence="4 5">
    <name type="scientific">Ruminiclostridium cellobioparum subsp. termitidis CT1112</name>
    <dbReference type="NCBI Taxonomy" id="1195236"/>
    <lineage>
        <taxon>Bacteria</taxon>
        <taxon>Bacillati</taxon>
        <taxon>Bacillota</taxon>
        <taxon>Clostridia</taxon>
        <taxon>Eubacteriales</taxon>
        <taxon>Oscillospiraceae</taxon>
        <taxon>Ruminiclostridium</taxon>
    </lineage>
</organism>
<dbReference type="Pfam" id="PF02834">
    <property type="entry name" value="LigT_PEase"/>
    <property type="match status" value="1"/>
</dbReference>
<dbReference type="NCBIfam" id="TIGR02258">
    <property type="entry name" value="2_5_ligase"/>
    <property type="match status" value="1"/>
</dbReference>
<dbReference type="Proteomes" id="UP000014155">
    <property type="component" value="Unassembled WGS sequence"/>
</dbReference>
<dbReference type="PANTHER" id="PTHR35561:SF1">
    <property type="entry name" value="RNA 2',3'-CYCLIC PHOSPHODIESTERASE"/>
    <property type="match status" value="1"/>
</dbReference>
<feature type="short sequence motif" description="HXTX 1" evidence="2">
    <location>
        <begin position="40"/>
        <end position="43"/>
    </location>
</feature>
<reference evidence="4 5" key="1">
    <citation type="journal article" date="2013" name="Genome Announc.">
        <title>Draft Genome Sequence of the Cellulolytic, Mesophilic, Anaerobic Bacterium Clostridium termitidis Strain CT1112 (DSM 5398).</title>
        <authorList>
            <person name="Lal S."/>
            <person name="Ramachandran U."/>
            <person name="Zhang X."/>
            <person name="Munir R."/>
            <person name="Sparling R."/>
            <person name="Levin D.B."/>
        </authorList>
    </citation>
    <scope>NUCLEOTIDE SEQUENCE [LARGE SCALE GENOMIC DNA]</scope>
    <source>
        <strain evidence="4 5">CT1112</strain>
    </source>
</reference>
<dbReference type="PATRIC" id="fig|1195236.3.peg.2487"/>
<dbReference type="SUPFAM" id="SSF55144">
    <property type="entry name" value="LigT-like"/>
    <property type="match status" value="1"/>
</dbReference>
<feature type="short sequence motif" description="HXTX 2" evidence="2">
    <location>
        <begin position="125"/>
        <end position="128"/>
    </location>
</feature>
<keyword evidence="5" id="KW-1185">Reference proteome</keyword>